<organism evidence="1 2">
    <name type="scientific">Niabella digestorum</name>
    <dbReference type="NCBI Taxonomy" id="3117701"/>
    <lineage>
        <taxon>Bacteria</taxon>
        <taxon>Pseudomonadati</taxon>
        <taxon>Bacteroidota</taxon>
        <taxon>Chitinophagia</taxon>
        <taxon>Chitinophagales</taxon>
        <taxon>Chitinophagaceae</taxon>
        <taxon>Niabella</taxon>
    </lineage>
</organism>
<evidence type="ECO:0000313" key="1">
    <source>
        <dbReference type="EMBL" id="MEE6186788.1"/>
    </source>
</evidence>
<dbReference type="Gene3D" id="3.10.129.10">
    <property type="entry name" value="Hotdog Thioesterase"/>
    <property type="match status" value="1"/>
</dbReference>
<name>A0ABU7RFJ7_9BACT</name>
<dbReference type="Pfam" id="PF14539">
    <property type="entry name" value="DUF4442"/>
    <property type="match status" value="1"/>
</dbReference>
<dbReference type="RefSeq" id="WP_330974198.1">
    <property type="nucleotide sequence ID" value="NZ_JAZGLY010000003.1"/>
</dbReference>
<proteinExistence type="predicted"/>
<dbReference type="Proteomes" id="UP001357452">
    <property type="component" value="Unassembled WGS sequence"/>
</dbReference>
<protein>
    <submittedName>
        <fullName evidence="1">DUF4442 domain-containing protein</fullName>
    </submittedName>
</protein>
<gene>
    <name evidence="1" type="ORF">V2H41_05820</name>
</gene>
<dbReference type="InterPro" id="IPR029069">
    <property type="entry name" value="HotDog_dom_sf"/>
</dbReference>
<sequence length="157" mass="17803">MENTFIKLANSAKFKWFLLRKLPAAYFSGVRIKYMDEKECRVVVPYTWFSQNPFRSTYFACLAMAAELSTGALAMANVYKRQPSVSMLIVKMDATYHKKASSVTTFICTDGLPMKSKIDEAIRTGEPQLFTAISIGTDEEGNNVATFTFTWSFKVRQ</sequence>
<dbReference type="EMBL" id="JAZGLY010000003">
    <property type="protein sequence ID" value="MEE6186788.1"/>
    <property type="molecule type" value="Genomic_DNA"/>
</dbReference>
<dbReference type="InterPro" id="IPR027961">
    <property type="entry name" value="DUF4442"/>
</dbReference>
<comment type="caution">
    <text evidence="1">The sequence shown here is derived from an EMBL/GenBank/DDBJ whole genome shotgun (WGS) entry which is preliminary data.</text>
</comment>
<evidence type="ECO:0000313" key="2">
    <source>
        <dbReference type="Proteomes" id="UP001357452"/>
    </source>
</evidence>
<accession>A0ABU7RFJ7</accession>
<keyword evidence="2" id="KW-1185">Reference proteome</keyword>
<reference evidence="1 2" key="1">
    <citation type="submission" date="2024-01" db="EMBL/GenBank/DDBJ databases">
        <title>Niabella digestum sp. nov., isolated from waste digestion system.</title>
        <authorList>
            <person name="Zhang L."/>
        </authorList>
    </citation>
    <scope>NUCLEOTIDE SEQUENCE [LARGE SCALE GENOMIC DNA]</scope>
    <source>
        <strain evidence="1 2">A18</strain>
    </source>
</reference>
<dbReference type="SUPFAM" id="SSF54637">
    <property type="entry name" value="Thioesterase/thiol ester dehydrase-isomerase"/>
    <property type="match status" value="1"/>
</dbReference>